<dbReference type="GO" id="GO:0000123">
    <property type="term" value="C:histone acetyltransferase complex"/>
    <property type="evidence" value="ECO:0007669"/>
    <property type="project" value="TreeGrafter"/>
</dbReference>
<dbReference type="InterPro" id="IPR035898">
    <property type="entry name" value="TAZ_dom_sf"/>
</dbReference>
<reference evidence="14 15" key="1">
    <citation type="journal article" date="2018" name="Gigascience">
        <title>Genomes of trombidid mites reveal novel predicted allergens and laterally-transferred genes associated with secondary metabolism.</title>
        <authorList>
            <person name="Dong X."/>
            <person name="Chaisiri K."/>
            <person name="Xia D."/>
            <person name="Armstrong S.D."/>
            <person name="Fang Y."/>
            <person name="Donnelly M.J."/>
            <person name="Kadowaki T."/>
            <person name="McGarry J.W."/>
            <person name="Darby A.C."/>
            <person name="Makepeace B.L."/>
        </authorList>
    </citation>
    <scope>NUCLEOTIDE SEQUENCE [LARGE SCALE GENOMIC DNA]</scope>
    <source>
        <strain evidence="14">UoL-WK</strain>
    </source>
</reference>
<feature type="domain" description="TAZ-type" evidence="13">
    <location>
        <begin position="12"/>
        <end position="95"/>
    </location>
</feature>
<dbReference type="EC" id="2.3.1.48" evidence="2"/>
<dbReference type="GO" id="GO:0004402">
    <property type="term" value="F:histone acetyltransferase activity"/>
    <property type="evidence" value="ECO:0007669"/>
    <property type="project" value="InterPro"/>
</dbReference>
<dbReference type="Pfam" id="PF02135">
    <property type="entry name" value="zf-TAZ"/>
    <property type="match status" value="1"/>
</dbReference>
<dbReference type="GO" id="GO:0005667">
    <property type="term" value="C:transcription regulator complex"/>
    <property type="evidence" value="ECO:0007669"/>
    <property type="project" value="TreeGrafter"/>
</dbReference>
<feature type="non-terminal residue" evidence="14">
    <location>
        <position position="118"/>
    </location>
</feature>
<dbReference type="SUPFAM" id="SSF57933">
    <property type="entry name" value="TAZ domain"/>
    <property type="match status" value="1"/>
</dbReference>
<dbReference type="InterPro" id="IPR013178">
    <property type="entry name" value="Histone_AcTrfase_Rtt109/CBP"/>
</dbReference>
<keyword evidence="10" id="KW-0539">Nucleus</keyword>
<evidence type="ECO:0000313" key="14">
    <source>
        <dbReference type="EMBL" id="RWS00928.1"/>
    </source>
</evidence>
<keyword evidence="4 12" id="KW-0479">Metal-binding</keyword>
<keyword evidence="8" id="KW-0805">Transcription regulation</keyword>
<name>A0A443QD41_9ACAR</name>
<sequence length="118" mass="13578">GLEDEPIYRLRTDDSLDSIHRCLQILTHTHNCRVPKCNFGPCPRMRRVILHSFQCRRRPNQQSACPVCKQLITLSTYHAKKCKDNTCRIPYCSIIKAKLREHLAEAGTSQSSNQSLQV</sequence>
<dbReference type="GO" id="GO:0005634">
    <property type="term" value="C:nucleus"/>
    <property type="evidence" value="ECO:0007669"/>
    <property type="project" value="UniProtKB-SubCell"/>
</dbReference>
<evidence type="ECO:0000256" key="11">
    <source>
        <dbReference type="ARBA" id="ARBA00048017"/>
    </source>
</evidence>
<keyword evidence="6 12" id="KW-0862">Zinc</keyword>
<dbReference type="InterPro" id="IPR000197">
    <property type="entry name" value="Znf_TAZ"/>
</dbReference>
<dbReference type="PANTHER" id="PTHR13808:SF1">
    <property type="entry name" value="HISTONE ACETYLTRANSFERASE"/>
    <property type="match status" value="1"/>
</dbReference>
<dbReference type="EMBL" id="NCKU01010194">
    <property type="protein sequence ID" value="RWS00928.1"/>
    <property type="molecule type" value="Genomic_DNA"/>
</dbReference>
<dbReference type="GO" id="GO:0003713">
    <property type="term" value="F:transcription coactivator activity"/>
    <property type="evidence" value="ECO:0007669"/>
    <property type="project" value="TreeGrafter"/>
</dbReference>
<comment type="subcellular location">
    <subcellularLocation>
        <location evidence="1">Nucleus</location>
    </subcellularLocation>
</comment>
<dbReference type="GO" id="GO:0045944">
    <property type="term" value="P:positive regulation of transcription by RNA polymerase II"/>
    <property type="evidence" value="ECO:0007669"/>
    <property type="project" value="TreeGrafter"/>
</dbReference>
<gene>
    <name evidence="14" type="ORF">B4U79_07875</name>
</gene>
<keyword evidence="7" id="KW-0156">Chromatin regulator</keyword>
<evidence type="ECO:0000256" key="2">
    <source>
        <dbReference type="ARBA" id="ARBA00013184"/>
    </source>
</evidence>
<evidence type="ECO:0000256" key="3">
    <source>
        <dbReference type="ARBA" id="ARBA00022679"/>
    </source>
</evidence>
<evidence type="ECO:0000256" key="12">
    <source>
        <dbReference type="PROSITE-ProRule" id="PRU00203"/>
    </source>
</evidence>
<comment type="caution">
    <text evidence="14">The sequence shown here is derived from an EMBL/GenBank/DDBJ whole genome shotgun (WGS) entry which is preliminary data.</text>
</comment>
<feature type="zinc finger region" description="TAZ-type" evidence="12">
    <location>
        <begin position="12"/>
        <end position="95"/>
    </location>
</feature>
<evidence type="ECO:0000256" key="5">
    <source>
        <dbReference type="ARBA" id="ARBA00022771"/>
    </source>
</evidence>
<keyword evidence="5 12" id="KW-0863">Zinc-finger</keyword>
<dbReference type="SMART" id="SM00551">
    <property type="entry name" value="ZnF_TAZ"/>
    <property type="match status" value="1"/>
</dbReference>
<dbReference type="OrthoDB" id="899at2759"/>
<evidence type="ECO:0000256" key="4">
    <source>
        <dbReference type="ARBA" id="ARBA00022723"/>
    </source>
</evidence>
<evidence type="ECO:0000256" key="8">
    <source>
        <dbReference type="ARBA" id="ARBA00023015"/>
    </source>
</evidence>
<protein>
    <recommendedName>
        <fullName evidence="2">histone acetyltransferase</fullName>
        <ecNumber evidence="2">2.3.1.48</ecNumber>
    </recommendedName>
</protein>
<comment type="catalytic activity">
    <reaction evidence="11">
        <text>L-lysyl-[protein] + acetyl-CoA = N(6)-acetyl-L-lysyl-[protein] + CoA + H(+)</text>
        <dbReference type="Rhea" id="RHEA:45948"/>
        <dbReference type="Rhea" id="RHEA-COMP:9752"/>
        <dbReference type="Rhea" id="RHEA-COMP:10731"/>
        <dbReference type="ChEBI" id="CHEBI:15378"/>
        <dbReference type="ChEBI" id="CHEBI:29969"/>
        <dbReference type="ChEBI" id="CHEBI:57287"/>
        <dbReference type="ChEBI" id="CHEBI:57288"/>
        <dbReference type="ChEBI" id="CHEBI:61930"/>
        <dbReference type="EC" id="2.3.1.48"/>
    </reaction>
</comment>
<dbReference type="PANTHER" id="PTHR13808">
    <property type="entry name" value="CBP/P300-RELATED"/>
    <property type="match status" value="1"/>
</dbReference>
<dbReference type="PROSITE" id="PS50134">
    <property type="entry name" value="ZF_TAZ"/>
    <property type="match status" value="1"/>
</dbReference>
<keyword evidence="9" id="KW-0804">Transcription</keyword>
<feature type="non-terminal residue" evidence="14">
    <location>
        <position position="1"/>
    </location>
</feature>
<accession>A0A443QD41</accession>
<evidence type="ECO:0000259" key="13">
    <source>
        <dbReference type="PROSITE" id="PS50134"/>
    </source>
</evidence>
<dbReference type="Proteomes" id="UP000285301">
    <property type="component" value="Unassembled WGS sequence"/>
</dbReference>
<dbReference type="GO" id="GO:0031490">
    <property type="term" value="F:chromatin DNA binding"/>
    <property type="evidence" value="ECO:0007669"/>
    <property type="project" value="TreeGrafter"/>
</dbReference>
<evidence type="ECO:0000256" key="9">
    <source>
        <dbReference type="ARBA" id="ARBA00023163"/>
    </source>
</evidence>
<dbReference type="GO" id="GO:0008270">
    <property type="term" value="F:zinc ion binding"/>
    <property type="evidence" value="ECO:0007669"/>
    <property type="project" value="UniProtKB-KW"/>
</dbReference>
<evidence type="ECO:0000256" key="1">
    <source>
        <dbReference type="ARBA" id="ARBA00004123"/>
    </source>
</evidence>
<evidence type="ECO:0000313" key="15">
    <source>
        <dbReference type="Proteomes" id="UP000285301"/>
    </source>
</evidence>
<evidence type="ECO:0000256" key="6">
    <source>
        <dbReference type="ARBA" id="ARBA00022833"/>
    </source>
</evidence>
<keyword evidence="15" id="KW-1185">Reference proteome</keyword>
<evidence type="ECO:0000256" key="10">
    <source>
        <dbReference type="ARBA" id="ARBA00023242"/>
    </source>
</evidence>
<dbReference type="AlphaFoldDB" id="A0A443QD41"/>
<proteinExistence type="predicted"/>
<organism evidence="14 15">
    <name type="scientific">Dinothrombium tinctorium</name>
    <dbReference type="NCBI Taxonomy" id="1965070"/>
    <lineage>
        <taxon>Eukaryota</taxon>
        <taxon>Metazoa</taxon>
        <taxon>Ecdysozoa</taxon>
        <taxon>Arthropoda</taxon>
        <taxon>Chelicerata</taxon>
        <taxon>Arachnida</taxon>
        <taxon>Acari</taxon>
        <taxon>Acariformes</taxon>
        <taxon>Trombidiformes</taxon>
        <taxon>Prostigmata</taxon>
        <taxon>Anystina</taxon>
        <taxon>Parasitengona</taxon>
        <taxon>Trombidioidea</taxon>
        <taxon>Trombidiidae</taxon>
        <taxon>Dinothrombium</taxon>
    </lineage>
</organism>
<keyword evidence="3" id="KW-0808">Transferase</keyword>
<dbReference type="Gene3D" id="1.20.1020.10">
    <property type="entry name" value="TAZ domain"/>
    <property type="match status" value="1"/>
</dbReference>
<evidence type="ECO:0000256" key="7">
    <source>
        <dbReference type="ARBA" id="ARBA00022853"/>
    </source>
</evidence>
<dbReference type="STRING" id="1965070.A0A443QD41"/>